<gene>
    <name evidence="2" type="ORF">HD842_004162</name>
</gene>
<protein>
    <recommendedName>
        <fullName evidence="4">Replication protein</fullName>
    </recommendedName>
</protein>
<proteinExistence type="predicted"/>
<keyword evidence="3" id="KW-1185">Reference proteome</keyword>
<dbReference type="RefSeq" id="WP_183556860.1">
    <property type="nucleotide sequence ID" value="NZ_JACHBX010000005.1"/>
</dbReference>
<organism evidence="2 3">
    <name type="scientific">Massilia aurea</name>
    <dbReference type="NCBI Taxonomy" id="373040"/>
    <lineage>
        <taxon>Bacteria</taxon>
        <taxon>Pseudomonadati</taxon>
        <taxon>Pseudomonadota</taxon>
        <taxon>Betaproteobacteria</taxon>
        <taxon>Burkholderiales</taxon>
        <taxon>Oxalobacteraceae</taxon>
        <taxon>Telluria group</taxon>
        <taxon>Massilia</taxon>
    </lineage>
</organism>
<accession>A0A7X0CG54</accession>
<dbReference type="AlphaFoldDB" id="A0A7X0CG54"/>
<name>A0A7X0CG54_9BURK</name>
<evidence type="ECO:0000313" key="2">
    <source>
        <dbReference type="EMBL" id="MBB6135985.1"/>
    </source>
</evidence>
<comment type="caution">
    <text evidence="2">The sequence shown here is derived from an EMBL/GenBank/DDBJ whole genome shotgun (WGS) entry which is preliminary data.</text>
</comment>
<dbReference type="Proteomes" id="UP000540787">
    <property type="component" value="Unassembled WGS sequence"/>
</dbReference>
<evidence type="ECO:0000256" key="1">
    <source>
        <dbReference type="SAM" id="MobiDB-lite"/>
    </source>
</evidence>
<reference evidence="2 3" key="1">
    <citation type="submission" date="2020-08" db="EMBL/GenBank/DDBJ databases">
        <title>The Agave Microbiome: Exploring the role of microbial communities in plant adaptations to desert environments.</title>
        <authorList>
            <person name="Partida-Martinez L.P."/>
        </authorList>
    </citation>
    <scope>NUCLEOTIDE SEQUENCE [LARGE SCALE GENOMIC DNA]</scope>
    <source>
        <strain evidence="2 3">AT3.2</strain>
    </source>
</reference>
<sequence length="300" mass="33598">MTKRTTTKTTDTLKNGGIHSVRHYKAACDWINTHTFINAQLWHIVLFGSTDRASYQKALDRLLELLRDAGMRVEWRAAYEYDSEKESHKALHRHVFLMIEASTHKPIAILNNKAGATGLRAKLALYGVKFHIAPPGDDLGIHGGQPYMYVPKKEGVKRHDCREWIAYIYKVRSKAGVVGTIYSASRNRATKAPEQAAHATNEQEETMPLPTLPLSPVGFAYLGDVYEQAVDAGLNLTEIQAHLSKRGIHKGLMAIRYDLDHVFSFSGYAASHPAPAYQTLAEIDAVLRQRQPARQVRLSV</sequence>
<dbReference type="EMBL" id="JACHBX010000005">
    <property type="protein sequence ID" value="MBB6135985.1"/>
    <property type="molecule type" value="Genomic_DNA"/>
</dbReference>
<feature type="region of interest" description="Disordered" evidence="1">
    <location>
        <begin position="189"/>
        <end position="208"/>
    </location>
</feature>
<evidence type="ECO:0000313" key="3">
    <source>
        <dbReference type="Proteomes" id="UP000540787"/>
    </source>
</evidence>
<evidence type="ECO:0008006" key="4">
    <source>
        <dbReference type="Google" id="ProtNLM"/>
    </source>
</evidence>